<keyword evidence="3 10" id="KW-0808">Transferase</keyword>
<evidence type="ECO:0000256" key="6">
    <source>
        <dbReference type="ARBA" id="ARBA00022989"/>
    </source>
</evidence>
<dbReference type="SUPFAM" id="SSF53448">
    <property type="entry name" value="Nucleotide-diphospho-sugar transferases"/>
    <property type="match status" value="1"/>
</dbReference>
<evidence type="ECO:0000256" key="7">
    <source>
        <dbReference type="ARBA" id="ARBA00023136"/>
    </source>
</evidence>
<proteinExistence type="predicted"/>
<feature type="transmembrane region" description="Helical" evidence="8">
    <location>
        <begin position="235"/>
        <end position="256"/>
    </location>
</feature>
<evidence type="ECO:0000313" key="11">
    <source>
        <dbReference type="Proteomes" id="UP000093748"/>
    </source>
</evidence>
<dbReference type="EMBL" id="LZTJ01000012">
    <property type="protein sequence ID" value="OBP77157.1"/>
    <property type="molecule type" value="Genomic_DNA"/>
</dbReference>
<keyword evidence="4 8" id="KW-0812">Transmembrane</keyword>
<name>A0A1A5ISL4_RHILI</name>
<evidence type="ECO:0000256" key="2">
    <source>
        <dbReference type="ARBA" id="ARBA00022676"/>
    </source>
</evidence>
<evidence type="ECO:0000256" key="3">
    <source>
        <dbReference type="ARBA" id="ARBA00022679"/>
    </source>
</evidence>
<feature type="transmembrane region" description="Helical" evidence="8">
    <location>
        <begin position="268"/>
        <end position="290"/>
    </location>
</feature>
<comment type="caution">
    <text evidence="10">The sequence shown here is derived from an EMBL/GenBank/DDBJ whole genome shotgun (WGS) entry which is preliminary data.</text>
</comment>
<dbReference type="AlphaFoldDB" id="A0A1A5ISL4"/>
<keyword evidence="7 8" id="KW-0472">Membrane</keyword>
<dbReference type="Proteomes" id="UP000093748">
    <property type="component" value="Unassembled WGS sequence"/>
</dbReference>
<evidence type="ECO:0000259" key="9">
    <source>
        <dbReference type="Pfam" id="PF00535"/>
    </source>
</evidence>
<dbReference type="InterPro" id="IPR001173">
    <property type="entry name" value="Glyco_trans_2-like"/>
</dbReference>
<evidence type="ECO:0000256" key="5">
    <source>
        <dbReference type="ARBA" id="ARBA00022985"/>
    </source>
</evidence>
<feature type="domain" description="Glycosyltransferase 2-like" evidence="9">
    <location>
        <begin position="5"/>
        <end position="169"/>
    </location>
</feature>
<dbReference type="Pfam" id="PF00535">
    <property type="entry name" value="Glycos_transf_2"/>
    <property type="match status" value="1"/>
</dbReference>
<evidence type="ECO:0000256" key="8">
    <source>
        <dbReference type="SAM" id="Phobius"/>
    </source>
</evidence>
<sequence length="326" mass="35663">MQTVSILVPVKDEQDTVQALIGQIEAAFEQIDSASLKEVIFVDDGSRDNTWKEILGATRTYPHVKGVRLRRNFGKAAALQAGIANASGNVIVTMDGDLQDDPKEISRFLDEIRAGSDVVSGWKQVRHDPLGKTLPSKLFNRVTAKVTGVGLHDFNCGFKAYRSEVFDNIRLYGELHRFVPALAHATGFKVSEIVVQHHPRRFGKSKYGVGRLLKGFLDLLTIVTITKFNSRPGHLFGGLGVAVISIGLLIFLYLCARWFGGEAIGRRPLLLFSTLLMIVGVQFTLFGMVAELIVATRGDRDPGIVAEIASSDGRLPVKPIGARAKL</sequence>
<dbReference type="InterPro" id="IPR050256">
    <property type="entry name" value="Glycosyltransferase_2"/>
</dbReference>
<reference evidence="11" key="1">
    <citation type="submission" date="2016-06" db="EMBL/GenBank/DDBJ databases">
        <title>NZP2037 Pacbio-Illumina hybrid assembly.</title>
        <authorList>
            <person name="Ramsay J.P."/>
        </authorList>
    </citation>
    <scope>NUCLEOTIDE SEQUENCE [LARGE SCALE GENOMIC DNA]</scope>
    <source>
        <strain evidence="11">R7ANS::ICEMlSym2042</strain>
    </source>
</reference>
<dbReference type="GO" id="GO:0009103">
    <property type="term" value="P:lipopolysaccharide biosynthetic process"/>
    <property type="evidence" value="ECO:0007669"/>
    <property type="project" value="UniProtKB-KW"/>
</dbReference>
<dbReference type="CDD" id="cd04187">
    <property type="entry name" value="DPM1_like_bac"/>
    <property type="match status" value="1"/>
</dbReference>
<dbReference type="OrthoDB" id="9807795at2"/>
<dbReference type="GO" id="GO:0099621">
    <property type="term" value="F:undecaprenyl-phosphate 4-deoxy-4-formamido-L-arabinose transferase activity"/>
    <property type="evidence" value="ECO:0007669"/>
    <property type="project" value="TreeGrafter"/>
</dbReference>
<dbReference type="InterPro" id="IPR029044">
    <property type="entry name" value="Nucleotide-diphossugar_trans"/>
</dbReference>
<keyword evidence="5" id="KW-0448">Lipopolysaccharide biosynthesis</keyword>
<dbReference type="GeneID" id="66685185"/>
<protein>
    <submittedName>
        <fullName evidence="10">Glycosyl transferase family 2</fullName>
    </submittedName>
</protein>
<gene>
    <name evidence="10" type="ORF">BAE39_14080</name>
</gene>
<dbReference type="PANTHER" id="PTHR48090">
    <property type="entry name" value="UNDECAPRENYL-PHOSPHATE 4-DEOXY-4-FORMAMIDO-L-ARABINOSE TRANSFERASE-RELATED"/>
    <property type="match status" value="1"/>
</dbReference>
<keyword evidence="6 8" id="KW-1133">Transmembrane helix</keyword>
<keyword evidence="2" id="KW-0328">Glycosyltransferase</keyword>
<dbReference type="RefSeq" id="WP_010914940.1">
    <property type="nucleotide sequence ID" value="NZ_LZTH01000012.1"/>
</dbReference>
<evidence type="ECO:0000256" key="1">
    <source>
        <dbReference type="ARBA" id="ARBA00022475"/>
    </source>
</evidence>
<organism evidence="10 11">
    <name type="scientific">Rhizobium loti</name>
    <name type="common">Mesorhizobium loti</name>
    <dbReference type="NCBI Taxonomy" id="381"/>
    <lineage>
        <taxon>Bacteria</taxon>
        <taxon>Pseudomonadati</taxon>
        <taxon>Pseudomonadota</taxon>
        <taxon>Alphaproteobacteria</taxon>
        <taxon>Hyphomicrobiales</taxon>
        <taxon>Phyllobacteriaceae</taxon>
        <taxon>Mesorhizobium</taxon>
    </lineage>
</organism>
<dbReference type="Gene3D" id="3.90.550.10">
    <property type="entry name" value="Spore Coat Polysaccharide Biosynthesis Protein SpsA, Chain A"/>
    <property type="match status" value="1"/>
</dbReference>
<accession>A0A1A5ISL4</accession>
<evidence type="ECO:0000256" key="4">
    <source>
        <dbReference type="ARBA" id="ARBA00022692"/>
    </source>
</evidence>
<dbReference type="GO" id="GO:0005886">
    <property type="term" value="C:plasma membrane"/>
    <property type="evidence" value="ECO:0007669"/>
    <property type="project" value="TreeGrafter"/>
</dbReference>
<evidence type="ECO:0000313" key="10">
    <source>
        <dbReference type="EMBL" id="OBP77157.1"/>
    </source>
</evidence>
<dbReference type="PANTHER" id="PTHR48090:SF3">
    <property type="entry name" value="UNDECAPRENYL-PHOSPHATE 4-DEOXY-4-FORMAMIDO-L-ARABINOSE TRANSFERASE"/>
    <property type="match status" value="1"/>
</dbReference>
<keyword evidence="1" id="KW-1003">Cell membrane</keyword>